<dbReference type="EMBL" id="CP026604">
    <property type="protein sequence ID" value="AWB66151.1"/>
    <property type="molecule type" value="Genomic_DNA"/>
</dbReference>
<comment type="catalytic activity">
    <reaction evidence="9">
        <text>D-xylose(in) + H(+)(in) = D-xylose(out) + H(+)(out)</text>
        <dbReference type="Rhea" id="RHEA:28959"/>
        <dbReference type="ChEBI" id="CHEBI:15378"/>
        <dbReference type="ChEBI" id="CHEBI:53455"/>
    </reaction>
    <physiologicalReaction direction="right-to-left" evidence="9">
        <dbReference type="Rhea" id="RHEA:28961"/>
    </physiologicalReaction>
</comment>
<feature type="transmembrane region" description="Helical" evidence="13">
    <location>
        <begin position="195"/>
        <end position="214"/>
    </location>
</feature>
<dbReference type="Pfam" id="PF00083">
    <property type="entry name" value="Sugar_tr"/>
    <property type="match status" value="1"/>
</dbReference>
<dbReference type="Gene3D" id="1.20.1250.20">
    <property type="entry name" value="MFS general substrate transporter like domains"/>
    <property type="match status" value="2"/>
</dbReference>
<dbReference type="PROSITE" id="PS00216">
    <property type="entry name" value="SUGAR_TRANSPORT_1"/>
    <property type="match status" value="2"/>
</dbReference>
<dbReference type="PANTHER" id="PTHR48023:SF4">
    <property type="entry name" value="D-XYLOSE-PROTON SYMPORTER-LIKE 2"/>
    <property type="match status" value="1"/>
</dbReference>
<evidence type="ECO:0000313" key="16">
    <source>
        <dbReference type="Proteomes" id="UP000244441"/>
    </source>
</evidence>
<gene>
    <name evidence="15" type="ORF">C2869_06740</name>
</gene>
<feature type="transmembrane region" description="Helical" evidence="13">
    <location>
        <begin position="314"/>
        <end position="336"/>
    </location>
</feature>
<evidence type="ECO:0000256" key="13">
    <source>
        <dbReference type="SAM" id="Phobius"/>
    </source>
</evidence>
<keyword evidence="5" id="KW-0762">Sugar transport</keyword>
<dbReference type="AlphaFoldDB" id="A0A2S0VPK8"/>
<evidence type="ECO:0000256" key="7">
    <source>
        <dbReference type="ARBA" id="ARBA00022989"/>
    </source>
</evidence>
<dbReference type="InterPro" id="IPR050820">
    <property type="entry name" value="MFS_Sugar_Transporter"/>
</dbReference>
<feature type="transmembrane region" description="Helical" evidence="13">
    <location>
        <begin position="119"/>
        <end position="141"/>
    </location>
</feature>
<evidence type="ECO:0000256" key="11">
    <source>
        <dbReference type="ARBA" id="ARBA00076792"/>
    </source>
</evidence>
<dbReference type="InterPro" id="IPR036259">
    <property type="entry name" value="MFS_trans_sf"/>
</dbReference>
<comment type="subcellular location">
    <subcellularLocation>
        <location evidence="1">Cell membrane</location>
        <topology evidence="1">Multi-pass membrane protein</topology>
    </subcellularLocation>
</comment>
<keyword evidence="4" id="KW-1003">Cell membrane</keyword>
<protein>
    <recommendedName>
        <fullName evidence="10">D-xylose-proton symporter</fullName>
    </recommendedName>
    <alternativeName>
        <fullName evidence="11">D-xylose transporter</fullName>
    </alternativeName>
</protein>
<dbReference type="NCBIfam" id="TIGR00879">
    <property type="entry name" value="SP"/>
    <property type="match status" value="1"/>
</dbReference>
<dbReference type="InterPro" id="IPR003663">
    <property type="entry name" value="Sugar/inositol_transpt"/>
</dbReference>
<dbReference type="OrthoDB" id="5368493at2"/>
<feature type="transmembrane region" description="Helical" evidence="13">
    <location>
        <begin position="277"/>
        <end position="302"/>
    </location>
</feature>
<feature type="transmembrane region" description="Helical" evidence="13">
    <location>
        <begin position="94"/>
        <end position="113"/>
    </location>
</feature>
<feature type="transmembrane region" description="Helical" evidence="13">
    <location>
        <begin position="67"/>
        <end position="87"/>
    </location>
</feature>
<dbReference type="InterPro" id="IPR020846">
    <property type="entry name" value="MFS_dom"/>
</dbReference>
<dbReference type="InterPro" id="IPR047984">
    <property type="entry name" value="XylE-like"/>
</dbReference>
<evidence type="ECO:0000256" key="6">
    <source>
        <dbReference type="ARBA" id="ARBA00022692"/>
    </source>
</evidence>
<name>A0A2S0VPK8_9ALTE</name>
<keyword evidence="3 12" id="KW-0813">Transport</keyword>
<evidence type="ECO:0000256" key="3">
    <source>
        <dbReference type="ARBA" id="ARBA00022448"/>
    </source>
</evidence>
<proteinExistence type="inferred from homology"/>
<evidence type="ECO:0000259" key="14">
    <source>
        <dbReference type="PROSITE" id="PS50850"/>
    </source>
</evidence>
<evidence type="ECO:0000256" key="5">
    <source>
        <dbReference type="ARBA" id="ARBA00022597"/>
    </source>
</evidence>
<reference evidence="15 16" key="1">
    <citation type="submission" date="2018-01" db="EMBL/GenBank/DDBJ databases">
        <title>Genome sequence of a Cantenovulum-like bacteria.</title>
        <authorList>
            <person name="Tan W.R."/>
            <person name="Lau N.-S."/>
            <person name="Go F."/>
            <person name="Amirul A.-A.A."/>
        </authorList>
    </citation>
    <scope>NUCLEOTIDE SEQUENCE [LARGE SCALE GENOMIC DNA]</scope>
    <source>
        <strain evidence="15 16">CCB-QB4</strain>
    </source>
</reference>
<dbReference type="PROSITE" id="PS00217">
    <property type="entry name" value="SUGAR_TRANSPORT_2"/>
    <property type="match status" value="1"/>
</dbReference>
<evidence type="ECO:0000256" key="1">
    <source>
        <dbReference type="ARBA" id="ARBA00004651"/>
    </source>
</evidence>
<dbReference type="CDD" id="cd17359">
    <property type="entry name" value="MFS_XylE_like"/>
    <property type="match status" value="1"/>
</dbReference>
<dbReference type="GO" id="GO:0022857">
    <property type="term" value="F:transmembrane transporter activity"/>
    <property type="evidence" value="ECO:0007669"/>
    <property type="project" value="InterPro"/>
</dbReference>
<comment type="similarity">
    <text evidence="2 12">Belongs to the major facilitator superfamily. Sugar transporter (TC 2.A.1.1) family.</text>
</comment>
<feature type="transmembrane region" description="Helical" evidence="13">
    <location>
        <begin position="418"/>
        <end position="444"/>
    </location>
</feature>
<feature type="transmembrane region" description="Helical" evidence="13">
    <location>
        <begin position="450"/>
        <end position="469"/>
    </location>
</feature>
<dbReference type="SUPFAM" id="SSF103473">
    <property type="entry name" value="MFS general substrate transporter"/>
    <property type="match status" value="1"/>
</dbReference>
<evidence type="ECO:0000256" key="8">
    <source>
        <dbReference type="ARBA" id="ARBA00023136"/>
    </source>
</evidence>
<evidence type="ECO:0000256" key="10">
    <source>
        <dbReference type="ARBA" id="ARBA00070440"/>
    </source>
</evidence>
<evidence type="ECO:0000256" key="9">
    <source>
        <dbReference type="ARBA" id="ARBA00050593"/>
    </source>
</evidence>
<accession>A0A2S0VPK8</accession>
<keyword evidence="16" id="KW-1185">Reference proteome</keyword>
<dbReference type="InterPro" id="IPR005829">
    <property type="entry name" value="Sugar_transporter_CS"/>
</dbReference>
<dbReference type="PANTHER" id="PTHR48023">
    <property type="entry name" value="D-XYLOSE-PROTON SYMPORTER-LIKE 2"/>
    <property type="match status" value="1"/>
</dbReference>
<evidence type="ECO:0000313" key="15">
    <source>
        <dbReference type="EMBL" id="AWB66151.1"/>
    </source>
</evidence>
<evidence type="ECO:0000256" key="4">
    <source>
        <dbReference type="ARBA" id="ARBA00022475"/>
    </source>
</evidence>
<dbReference type="FunFam" id="1.20.1250.20:FF:000122">
    <property type="entry name" value="D-xylose transporter XylE"/>
    <property type="match status" value="1"/>
</dbReference>
<organism evidence="15 16">
    <name type="scientific">Saccharobesus litoralis</name>
    <dbReference type="NCBI Taxonomy" id="2172099"/>
    <lineage>
        <taxon>Bacteria</taxon>
        <taxon>Pseudomonadati</taxon>
        <taxon>Pseudomonadota</taxon>
        <taxon>Gammaproteobacteria</taxon>
        <taxon>Alteromonadales</taxon>
        <taxon>Alteromonadaceae</taxon>
        <taxon>Saccharobesus</taxon>
    </lineage>
</organism>
<dbReference type="KEGG" id="cate:C2869_06740"/>
<dbReference type="RefSeq" id="WP_108602223.1">
    <property type="nucleotide sequence ID" value="NZ_CP026604.1"/>
</dbReference>
<keyword evidence="7 13" id="KW-1133">Transmembrane helix</keyword>
<evidence type="ECO:0000256" key="2">
    <source>
        <dbReference type="ARBA" id="ARBA00010992"/>
    </source>
</evidence>
<dbReference type="Proteomes" id="UP000244441">
    <property type="component" value="Chromosome"/>
</dbReference>
<keyword evidence="8 13" id="KW-0472">Membrane</keyword>
<feature type="transmembrane region" description="Helical" evidence="13">
    <location>
        <begin position="343"/>
        <end position="364"/>
    </location>
</feature>
<dbReference type="InterPro" id="IPR005828">
    <property type="entry name" value="MFS_sugar_transport-like"/>
</dbReference>
<dbReference type="PRINTS" id="PR00171">
    <property type="entry name" value="SUGRTRNSPORT"/>
</dbReference>
<dbReference type="GO" id="GO:0005886">
    <property type="term" value="C:plasma membrane"/>
    <property type="evidence" value="ECO:0007669"/>
    <property type="project" value="UniProtKB-SubCell"/>
</dbReference>
<feature type="transmembrane region" description="Helical" evidence="13">
    <location>
        <begin position="384"/>
        <end position="406"/>
    </location>
</feature>
<feature type="transmembrane region" description="Helical" evidence="13">
    <location>
        <begin position="153"/>
        <end position="175"/>
    </location>
</feature>
<feature type="domain" description="Major facilitator superfamily (MFS) profile" evidence="14">
    <location>
        <begin position="29"/>
        <end position="472"/>
    </location>
</feature>
<feature type="transmembrane region" description="Helical" evidence="13">
    <location>
        <begin position="24"/>
        <end position="47"/>
    </location>
</feature>
<dbReference type="PROSITE" id="PS50850">
    <property type="entry name" value="MFS"/>
    <property type="match status" value="1"/>
</dbReference>
<sequence>MSQDILNPTASPTMASSNTNENTWFVVFISCIATIGGFLFGFDSGVINGTVDGLQTAFNSNSVGTGFNVASMLLGCAIGAFFAGTLADVYGRRALLIVSAVLFIISAWGSGIADSSLEFILYRVIGGLAVGAASVMAPAYISEVAPAKYRGMLTTIQQVAIIFGLFMAFVSNYLIADVAGSSVSPLWLDFEAWRWMFWIELAPATLFMFALLFIPESPRYLVAKGKIDAAQNVLSRLYGKDVAKDKAAEIDQSLAQDHHSPKLSDLIDKVSGKVRPIVWVGIGLAVFQQLVGINVVFYYGAVLWQAVGFSESDALLINVIGGGVSIAACFITMALIDKIGRKPLLIIGSIGMTLTLAAMVFAFANSATDASGNLVLGSLGTLALIAANAYVFFFNISWGPVMWVMLGEMFPNQIRGSGLAIAGLAQWLANFAITICFPIMLASIGLAGAYSFYALCALISVFFVIKLVHETKGIELEKMQG</sequence>
<evidence type="ECO:0000256" key="12">
    <source>
        <dbReference type="RuleBase" id="RU003346"/>
    </source>
</evidence>
<keyword evidence="6 13" id="KW-0812">Transmembrane</keyword>